<dbReference type="EMBL" id="JAGEUA010000001">
    <property type="protein sequence ID" value="KAL1022086.1"/>
    <property type="molecule type" value="Genomic_DNA"/>
</dbReference>
<accession>A0ABD0Y511</accession>
<evidence type="ECO:0000313" key="1">
    <source>
        <dbReference type="EMBL" id="KAL1022086.1"/>
    </source>
</evidence>
<sequence>MEVKDLNDILGIHIRPLHLWDPLRTTTQAAETAVGWAGFYAKCSHIQFDHDTTTTTRLPSLDMTMLYGGWPVFF</sequence>
<proteinExistence type="predicted"/>
<name>A0ABD0Y511_UMBPY</name>
<gene>
    <name evidence="1" type="ORF">UPYG_G00022020</name>
</gene>
<comment type="caution">
    <text evidence="1">The sequence shown here is derived from an EMBL/GenBank/DDBJ whole genome shotgun (WGS) entry which is preliminary data.</text>
</comment>
<evidence type="ECO:0000313" key="2">
    <source>
        <dbReference type="Proteomes" id="UP001557470"/>
    </source>
</evidence>
<dbReference type="Proteomes" id="UP001557470">
    <property type="component" value="Unassembled WGS sequence"/>
</dbReference>
<dbReference type="AlphaFoldDB" id="A0ABD0Y511"/>
<reference evidence="1 2" key="1">
    <citation type="submission" date="2024-06" db="EMBL/GenBank/DDBJ databases">
        <authorList>
            <person name="Pan Q."/>
            <person name="Wen M."/>
            <person name="Jouanno E."/>
            <person name="Zahm M."/>
            <person name="Klopp C."/>
            <person name="Cabau C."/>
            <person name="Louis A."/>
            <person name="Berthelot C."/>
            <person name="Parey E."/>
            <person name="Roest Crollius H."/>
            <person name="Montfort J."/>
            <person name="Robinson-Rechavi M."/>
            <person name="Bouchez O."/>
            <person name="Lampietro C."/>
            <person name="Lopez Roques C."/>
            <person name="Donnadieu C."/>
            <person name="Postlethwait J."/>
            <person name="Bobe J."/>
            <person name="Verreycken H."/>
            <person name="Guiguen Y."/>
        </authorList>
    </citation>
    <scope>NUCLEOTIDE SEQUENCE [LARGE SCALE GENOMIC DNA]</scope>
    <source>
        <strain evidence="1">Up_M1</strain>
        <tissue evidence="1">Testis</tissue>
    </source>
</reference>
<protein>
    <submittedName>
        <fullName evidence="1">Uncharacterized protein</fullName>
    </submittedName>
</protein>
<organism evidence="1 2">
    <name type="scientific">Umbra pygmaea</name>
    <name type="common">Eastern mudminnow</name>
    <dbReference type="NCBI Taxonomy" id="75934"/>
    <lineage>
        <taxon>Eukaryota</taxon>
        <taxon>Metazoa</taxon>
        <taxon>Chordata</taxon>
        <taxon>Craniata</taxon>
        <taxon>Vertebrata</taxon>
        <taxon>Euteleostomi</taxon>
        <taxon>Actinopterygii</taxon>
        <taxon>Neopterygii</taxon>
        <taxon>Teleostei</taxon>
        <taxon>Protacanthopterygii</taxon>
        <taxon>Esociformes</taxon>
        <taxon>Umbridae</taxon>
        <taxon>Umbra</taxon>
    </lineage>
</organism>
<keyword evidence="2" id="KW-1185">Reference proteome</keyword>